<dbReference type="EMBL" id="JAVRQU010000002">
    <property type="protein sequence ID" value="KAK5706396.1"/>
    <property type="molecule type" value="Genomic_DNA"/>
</dbReference>
<keyword evidence="2" id="KW-0732">Signal</keyword>
<feature type="compositionally biased region" description="Low complexity" evidence="1">
    <location>
        <begin position="545"/>
        <end position="578"/>
    </location>
</feature>
<protein>
    <recommendedName>
        <fullName evidence="5">Flo11 domain-containing protein</fullName>
    </recommendedName>
</protein>
<feature type="compositionally biased region" description="Polar residues" evidence="1">
    <location>
        <begin position="433"/>
        <end position="450"/>
    </location>
</feature>
<dbReference type="Proteomes" id="UP001310594">
    <property type="component" value="Unassembled WGS sequence"/>
</dbReference>
<accession>A0AAN7WHX5</accession>
<feature type="signal peptide" evidence="2">
    <location>
        <begin position="1"/>
        <end position="21"/>
    </location>
</feature>
<feature type="compositionally biased region" description="Low complexity" evidence="1">
    <location>
        <begin position="411"/>
        <end position="427"/>
    </location>
</feature>
<feature type="compositionally biased region" description="Polar residues" evidence="1">
    <location>
        <begin position="358"/>
        <end position="399"/>
    </location>
</feature>
<name>A0AAN7WHX5_9PEZI</name>
<feature type="region of interest" description="Disordered" evidence="1">
    <location>
        <begin position="545"/>
        <end position="585"/>
    </location>
</feature>
<dbReference type="AlphaFoldDB" id="A0AAN7WHX5"/>
<feature type="compositionally biased region" description="Polar residues" evidence="1">
    <location>
        <begin position="621"/>
        <end position="644"/>
    </location>
</feature>
<evidence type="ECO:0000313" key="4">
    <source>
        <dbReference type="Proteomes" id="UP001310594"/>
    </source>
</evidence>
<feature type="region of interest" description="Disordered" evidence="1">
    <location>
        <begin position="347"/>
        <end position="532"/>
    </location>
</feature>
<comment type="caution">
    <text evidence="3">The sequence shown here is derived from an EMBL/GenBank/DDBJ whole genome shotgun (WGS) entry which is preliminary data.</text>
</comment>
<gene>
    <name evidence="3" type="ORF">LTR97_001384</name>
</gene>
<evidence type="ECO:0008006" key="5">
    <source>
        <dbReference type="Google" id="ProtNLM"/>
    </source>
</evidence>
<proteinExistence type="predicted"/>
<feature type="compositionally biased region" description="Low complexity" evidence="1">
    <location>
        <begin position="517"/>
        <end position="532"/>
    </location>
</feature>
<evidence type="ECO:0000256" key="2">
    <source>
        <dbReference type="SAM" id="SignalP"/>
    </source>
</evidence>
<organism evidence="3 4">
    <name type="scientific">Elasticomyces elasticus</name>
    <dbReference type="NCBI Taxonomy" id="574655"/>
    <lineage>
        <taxon>Eukaryota</taxon>
        <taxon>Fungi</taxon>
        <taxon>Dikarya</taxon>
        <taxon>Ascomycota</taxon>
        <taxon>Pezizomycotina</taxon>
        <taxon>Dothideomycetes</taxon>
        <taxon>Dothideomycetidae</taxon>
        <taxon>Mycosphaerellales</taxon>
        <taxon>Teratosphaeriaceae</taxon>
        <taxon>Elasticomyces</taxon>
    </lineage>
</organism>
<feature type="compositionally biased region" description="Low complexity" evidence="1">
    <location>
        <begin position="645"/>
        <end position="703"/>
    </location>
</feature>
<reference evidence="3" key="1">
    <citation type="submission" date="2023-08" db="EMBL/GenBank/DDBJ databases">
        <title>Black Yeasts Isolated from many extreme environments.</title>
        <authorList>
            <person name="Coleine C."/>
            <person name="Stajich J.E."/>
            <person name="Selbmann L."/>
        </authorList>
    </citation>
    <scope>NUCLEOTIDE SEQUENCE</scope>
    <source>
        <strain evidence="3">CCFEE 5810</strain>
    </source>
</reference>
<feature type="compositionally biased region" description="Polar residues" evidence="1">
    <location>
        <begin position="505"/>
        <end position="516"/>
    </location>
</feature>
<sequence>MECHTEFGFLLIGLRLLVVYMRYHYHPQNYPDGHVHHNIIPLDDPMRWVSAGSDWGQCFQHCLKINVNVWPPGIRKNYGIRVDILWRAFSNSTTQLQLELRSVHQYANNITDGEYISPVFCPYAPSPYDTDEDGSNDCQVDVYSAQLFYWPVTTVSGNICNKTGTTITATPTKEGLPNTSVLNNSITLTSPSVYVSFHNLSYITNNFNSTQSYVTNTLMAFPPDEILSMRGYHGEQGNFSLNLADLPPNQVPASAYFGQAVCQYDPETICLPILATPYQPALAFPSVFYQLSGFNTAWTGKSCQLGYAGGGIWDPPVALQAAETAEGPSAPNPVAYTTTSSAFTSTTAAPSITPVSGPAQTTSSAASIGSSYTALPESESNTDPGDATSSVEPTQSSTLIPPADPTQFTIVSSDSPSPADGSSSVESTAEPGHSSSVSSLLTFADPTQSTVESSDRPSSADSSSVESTPESEYPSPSASTLTPLTSPTQSAIAAPDISSSAEISTSEGNTPESGYVSSSASAPSSSSASSQDIGGIIAGALGLSKTSSAAEDEATQQQTASTYQGATSSASDASTSVSGLGQDASTIASQAPTQYSSLADPVTAGQTEIPASVEPADAAPTMSTTGVSADPTLASSDADTSTNTPESSAAVAPEASDSSQAPVSATSASASTPTFAAPTSAAPTSAAPTSAAPTSAAPTSAASRPQGWQWPMAAVSLALSLACHWL</sequence>
<feature type="region of interest" description="Disordered" evidence="1">
    <location>
        <begin position="598"/>
        <end position="706"/>
    </location>
</feature>
<feature type="compositionally biased region" description="Low complexity" evidence="1">
    <location>
        <begin position="456"/>
        <end position="504"/>
    </location>
</feature>
<evidence type="ECO:0000313" key="3">
    <source>
        <dbReference type="EMBL" id="KAK5706396.1"/>
    </source>
</evidence>
<evidence type="ECO:0000256" key="1">
    <source>
        <dbReference type="SAM" id="MobiDB-lite"/>
    </source>
</evidence>
<feature type="chain" id="PRO_5043027704" description="Flo11 domain-containing protein" evidence="2">
    <location>
        <begin position="22"/>
        <end position="726"/>
    </location>
</feature>